<dbReference type="EMBL" id="JBHSNL010000004">
    <property type="protein sequence ID" value="MFC5546242.1"/>
    <property type="molecule type" value="Genomic_DNA"/>
</dbReference>
<name>A0ABW0RQ58_9GAMM</name>
<dbReference type="Pfam" id="PF04381">
    <property type="entry name" value="RdgC"/>
    <property type="match status" value="1"/>
</dbReference>
<dbReference type="RefSeq" id="WP_248160379.1">
    <property type="nucleotide sequence ID" value="NZ_JAKZAJ010000006.1"/>
</dbReference>
<comment type="function">
    <text evidence="6">May be involved in recombination.</text>
</comment>
<comment type="caution">
    <text evidence="7">The sequence shown here is derived from an EMBL/GenBank/DDBJ whole genome shotgun (WGS) entry which is preliminary data.</text>
</comment>
<evidence type="ECO:0000313" key="8">
    <source>
        <dbReference type="Proteomes" id="UP001596055"/>
    </source>
</evidence>
<keyword evidence="4 6" id="KW-0963">Cytoplasm</keyword>
<protein>
    <recommendedName>
        <fullName evidence="3 6">Recombination-associated protein RdgC</fullName>
    </recommendedName>
</protein>
<dbReference type="Proteomes" id="UP001596055">
    <property type="component" value="Unassembled WGS sequence"/>
</dbReference>
<dbReference type="PANTHER" id="PTHR38103:SF1">
    <property type="entry name" value="RECOMBINATION-ASSOCIATED PROTEIN RDGC"/>
    <property type="match status" value="1"/>
</dbReference>
<gene>
    <name evidence="6 7" type="primary">rdgC</name>
    <name evidence="7" type="ORF">ACFPQA_14350</name>
</gene>
<keyword evidence="5 6" id="KW-0233">DNA recombination</keyword>
<evidence type="ECO:0000256" key="1">
    <source>
        <dbReference type="ARBA" id="ARBA00004453"/>
    </source>
</evidence>
<sequence length="308" mass="34440">MWFRNARVFRFTKPFDISAEDLEEKLQAEAFKPCGPQETTRQGWVPPLGKHGEQLVHSANGYHLIALRKEEKILPGPVVKEAVEERAEAIEIEQGRKVRRKEKDEIKEQVMLEMLPQAFSRNRRCYAYLAPQDGVLVVDAGSAKQAEDLASTLRKSVGSLPVRPPAVEQSPAFTFTGWLNETIDLPERITLGSECELKDPSEDGGVVRCKGLDLKADEIRNHLEAGMQVTKLSLTWDDNVSLVLDEELGIRRLKFGETLQEQLDDVDADDAAARFDAAFSLMTLELSRMIPGLLEALGGEDRSAIVEE</sequence>
<evidence type="ECO:0000256" key="4">
    <source>
        <dbReference type="ARBA" id="ARBA00022490"/>
    </source>
</evidence>
<organism evidence="7 8">
    <name type="scientific">Marinobacter koreensis</name>
    <dbReference type="NCBI Taxonomy" id="335974"/>
    <lineage>
        <taxon>Bacteria</taxon>
        <taxon>Pseudomonadati</taxon>
        <taxon>Pseudomonadota</taxon>
        <taxon>Gammaproteobacteria</taxon>
        <taxon>Pseudomonadales</taxon>
        <taxon>Marinobacteraceae</taxon>
        <taxon>Marinobacter</taxon>
    </lineage>
</organism>
<dbReference type="HAMAP" id="MF_00194">
    <property type="entry name" value="RdgC"/>
    <property type="match status" value="1"/>
</dbReference>
<evidence type="ECO:0000256" key="6">
    <source>
        <dbReference type="HAMAP-Rule" id="MF_00194"/>
    </source>
</evidence>
<evidence type="ECO:0000256" key="3">
    <source>
        <dbReference type="ARBA" id="ARBA00022296"/>
    </source>
</evidence>
<dbReference type="InterPro" id="IPR007476">
    <property type="entry name" value="RdgC"/>
</dbReference>
<dbReference type="NCBIfam" id="NF001462">
    <property type="entry name" value="PRK00321.1-3"/>
    <property type="match status" value="1"/>
</dbReference>
<dbReference type="PANTHER" id="PTHR38103">
    <property type="entry name" value="RECOMBINATION-ASSOCIATED PROTEIN RDGC"/>
    <property type="match status" value="1"/>
</dbReference>
<evidence type="ECO:0000256" key="2">
    <source>
        <dbReference type="ARBA" id="ARBA00008657"/>
    </source>
</evidence>
<dbReference type="NCBIfam" id="NF001464">
    <property type="entry name" value="PRK00321.1-5"/>
    <property type="match status" value="1"/>
</dbReference>
<keyword evidence="8" id="KW-1185">Reference proteome</keyword>
<evidence type="ECO:0000313" key="7">
    <source>
        <dbReference type="EMBL" id="MFC5546242.1"/>
    </source>
</evidence>
<evidence type="ECO:0000256" key="5">
    <source>
        <dbReference type="ARBA" id="ARBA00023172"/>
    </source>
</evidence>
<reference evidence="8" key="1">
    <citation type="journal article" date="2019" name="Int. J. Syst. Evol. Microbiol.">
        <title>The Global Catalogue of Microorganisms (GCM) 10K type strain sequencing project: providing services to taxonomists for standard genome sequencing and annotation.</title>
        <authorList>
            <consortium name="The Broad Institute Genomics Platform"/>
            <consortium name="The Broad Institute Genome Sequencing Center for Infectious Disease"/>
            <person name="Wu L."/>
            <person name="Ma J."/>
        </authorList>
    </citation>
    <scope>NUCLEOTIDE SEQUENCE [LARGE SCALE GENOMIC DNA]</scope>
    <source>
        <strain evidence="8">CGMCC 4.1799</strain>
    </source>
</reference>
<comment type="similarity">
    <text evidence="2 6">Belongs to the RdgC family.</text>
</comment>
<accession>A0ABW0RQ58</accession>
<comment type="subcellular location">
    <subcellularLocation>
        <location evidence="1 6">Cytoplasm</location>
        <location evidence="1 6">Nucleoid</location>
    </subcellularLocation>
</comment>
<proteinExistence type="inferred from homology"/>